<keyword evidence="1" id="KW-0812">Transmembrane</keyword>
<name>A0A250VP59_STROL</name>
<keyword evidence="1" id="KW-1133">Transmembrane helix</keyword>
<proteinExistence type="predicted"/>
<accession>A0A250VP59</accession>
<feature type="transmembrane region" description="Helical" evidence="1">
    <location>
        <begin position="45"/>
        <end position="68"/>
    </location>
</feature>
<keyword evidence="3" id="KW-1185">Reference proteome</keyword>
<comment type="caution">
    <text evidence="2">The sequence shown here is derived from an EMBL/GenBank/DDBJ whole genome shotgun (WGS) entry which is preliminary data.</text>
</comment>
<dbReference type="AlphaFoldDB" id="A0A250VP59"/>
<evidence type="ECO:0000256" key="1">
    <source>
        <dbReference type="SAM" id="Phobius"/>
    </source>
</evidence>
<dbReference type="Proteomes" id="UP000217446">
    <property type="component" value="Unassembled WGS sequence"/>
</dbReference>
<protein>
    <submittedName>
        <fullName evidence="2">Uncharacterized protein</fullName>
    </submittedName>
</protein>
<evidence type="ECO:0000313" key="3">
    <source>
        <dbReference type="Proteomes" id="UP000217446"/>
    </source>
</evidence>
<evidence type="ECO:0000313" key="2">
    <source>
        <dbReference type="EMBL" id="GAX55750.1"/>
    </source>
</evidence>
<reference evidence="3" key="1">
    <citation type="submission" date="2017-05" db="EMBL/GenBank/DDBJ databases">
        <title>Streptomyces olivochromogenes NBRC 3561 whole genome shotgun sequence.</title>
        <authorList>
            <person name="Dohra H."/>
            <person name="Kodani S."/>
        </authorList>
    </citation>
    <scope>NUCLEOTIDE SEQUENCE [LARGE SCALE GENOMIC DNA]</scope>
    <source>
        <strain evidence="3">NBRC 3561</strain>
    </source>
</reference>
<gene>
    <name evidence="2" type="ORF">SO3561_07311</name>
</gene>
<organism evidence="2 3">
    <name type="scientific">Streptomyces olivochromogenes</name>
    <dbReference type="NCBI Taxonomy" id="1963"/>
    <lineage>
        <taxon>Bacteria</taxon>
        <taxon>Bacillati</taxon>
        <taxon>Actinomycetota</taxon>
        <taxon>Actinomycetes</taxon>
        <taxon>Kitasatosporales</taxon>
        <taxon>Streptomycetaceae</taxon>
        <taxon>Streptomyces</taxon>
    </lineage>
</organism>
<keyword evidence="1" id="KW-0472">Membrane</keyword>
<dbReference type="EMBL" id="BDQI01000021">
    <property type="protein sequence ID" value="GAX55750.1"/>
    <property type="molecule type" value="Genomic_DNA"/>
</dbReference>
<sequence length="164" mass="17320">MDPARGPEGGRGRVAPGRRLRREAVAAWAALRRRYWVSLPARLRLLRVATVSLAVALALLLALAGLAATSTWDTVAGRDAPRTTSAADLDLALNDMDAQAANLLLAGGDGGRGRLATPYEKAVGFYGDARRAIGHDLRTLAVAAQGDAADEHTVESLTDDFAEY</sequence>